<evidence type="ECO:0000256" key="5">
    <source>
        <dbReference type="ARBA" id="ARBA00007406"/>
    </source>
</evidence>
<evidence type="ECO:0000256" key="3">
    <source>
        <dbReference type="ARBA" id="ARBA00004514"/>
    </source>
</evidence>
<protein>
    <recommendedName>
        <fullName evidence="7">Glyceraldehyde-3-phosphate dehydrogenase</fullName>
        <ecNumber evidence="6">1.2.1.12</ecNumber>
    </recommendedName>
    <alternativeName>
        <fullName evidence="18">Peptidyl-cysteine S-nitrosylase GAPDH</fullName>
    </alternativeName>
</protein>
<comment type="similarity">
    <text evidence="5">Belongs to the glyceraldehyde-3-phosphate dehydrogenase family.</text>
</comment>
<keyword evidence="15" id="KW-0324">Glycolysis</keyword>
<evidence type="ECO:0000256" key="6">
    <source>
        <dbReference type="ARBA" id="ARBA00013119"/>
    </source>
</evidence>
<evidence type="ECO:0000256" key="17">
    <source>
        <dbReference type="ARBA" id="ARBA00023242"/>
    </source>
</evidence>
<feature type="domain" description="Glyceraldehyde 3-phosphate dehydrogenase catalytic" evidence="22">
    <location>
        <begin position="1"/>
        <end position="85"/>
    </location>
</feature>
<evidence type="ECO:0000256" key="10">
    <source>
        <dbReference type="ARBA" id="ARBA00022703"/>
    </source>
</evidence>
<accession>A0A7J7EB49</accession>
<gene>
    <name evidence="23" type="ORF">HPG69_008986</name>
</gene>
<dbReference type="Pfam" id="PF02800">
    <property type="entry name" value="Gp_dh_C"/>
    <property type="match status" value="1"/>
</dbReference>
<evidence type="ECO:0000256" key="9">
    <source>
        <dbReference type="ARBA" id="ARBA00022679"/>
    </source>
</evidence>
<evidence type="ECO:0000256" key="20">
    <source>
        <dbReference type="ARBA" id="ARBA00047698"/>
    </source>
</evidence>
<keyword evidence="14" id="KW-0520">NAD</keyword>
<sequence>MTVVHAITATQKTVDGPSEKLWHDGQGAAQDIILASIGCVDKVIPELNGKLTGMAFHVPTPNVSVMDLTCHREKTAKYDDIKKVKTNKKVRRYCTATNGIQLMPMLLVKVVVKADNSASWYPGLPEENPPINCVVVITEHKLNESSVRIAIIALHNEMIIQNHIKLRENKGYGRTDQPH</sequence>
<evidence type="ECO:0000313" key="24">
    <source>
        <dbReference type="Proteomes" id="UP000551758"/>
    </source>
</evidence>
<dbReference type="GO" id="GO:0006096">
    <property type="term" value="P:glycolytic process"/>
    <property type="evidence" value="ECO:0007669"/>
    <property type="project" value="UniProtKB-KW"/>
</dbReference>
<evidence type="ECO:0000256" key="8">
    <source>
        <dbReference type="ARBA" id="ARBA00022490"/>
    </source>
</evidence>
<evidence type="ECO:0000256" key="7">
    <source>
        <dbReference type="ARBA" id="ARBA00021022"/>
    </source>
</evidence>
<dbReference type="PANTHER" id="PTHR10836">
    <property type="entry name" value="GLYCERALDEHYDE 3-PHOSPHATE DEHYDROGENASE"/>
    <property type="match status" value="1"/>
</dbReference>
<comment type="caution">
    <text evidence="23">The sequence shown here is derived from an EMBL/GenBank/DDBJ whole genome shotgun (WGS) entry which is preliminary data.</text>
</comment>
<dbReference type="InterPro" id="IPR020829">
    <property type="entry name" value="GlycerAld_3-P_DH_cat"/>
</dbReference>
<dbReference type="Proteomes" id="UP000551758">
    <property type="component" value="Unassembled WGS sequence"/>
</dbReference>
<evidence type="ECO:0000259" key="22">
    <source>
        <dbReference type="Pfam" id="PF02800"/>
    </source>
</evidence>
<evidence type="ECO:0000256" key="1">
    <source>
        <dbReference type="ARBA" id="ARBA00004123"/>
    </source>
</evidence>
<evidence type="ECO:0000256" key="15">
    <source>
        <dbReference type="ARBA" id="ARBA00023152"/>
    </source>
</evidence>
<dbReference type="GO" id="GO:0016740">
    <property type="term" value="F:transferase activity"/>
    <property type="evidence" value="ECO:0007669"/>
    <property type="project" value="UniProtKB-KW"/>
</dbReference>
<evidence type="ECO:0000256" key="13">
    <source>
        <dbReference type="ARBA" id="ARBA00023002"/>
    </source>
</evidence>
<evidence type="ECO:0000256" key="21">
    <source>
        <dbReference type="ARBA" id="ARBA00048005"/>
    </source>
</evidence>
<evidence type="ECO:0000256" key="11">
    <source>
        <dbReference type="ARBA" id="ARBA00022799"/>
    </source>
</evidence>
<keyword evidence="16" id="KW-0206">Cytoskeleton</keyword>
<organism evidence="23 24">
    <name type="scientific">Diceros bicornis minor</name>
    <name type="common">South-central black rhinoceros</name>
    <dbReference type="NCBI Taxonomy" id="77932"/>
    <lineage>
        <taxon>Eukaryota</taxon>
        <taxon>Metazoa</taxon>
        <taxon>Chordata</taxon>
        <taxon>Craniata</taxon>
        <taxon>Vertebrata</taxon>
        <taxon>Euteleostomi</taxon>
        <taxon>Mammalia</taxon>
        <taxon>Eutheria</taxon>
        <taxon>Laurasiatheria</taxon>
        <taxon>Perissodactyla</taxon>
        <taxon>Rhinocerotidae</taxon>
        <taxon>Diceros</taxon>
    </lineage>
</organism>
<keyword evidence="11" id="KW-0702">S-nitrosylation</keyword>
<keyword evidence="24" id="KW-1185">Reference proteome</keyword>
<dbReference type="GO" id="GO:0004365">
    <property type="term" value="F:glyceraldehyde-3-phosphate dehydrogenase (NAD+) (phosphorylating) activity"/>
    <property type="evidence" value="ECO:0007669"/>
    <property type="project" value="UniProtKB-EC"/>
</dbReference>
<dbReference type="Gene3D" id="3.30.360.10">
    <property type="entry name" value="Dihydrodipicolinate Reductase, domain 2"/>
    <property type="match status" value="1"/>
</dbReference>
<comment type="subunit">
    <text evidence="19">Homotetramer. Interacts with TPPP; the interaction is direct. Interacts (when S-nitrosylated) with SIAH1; leading to nuclear translocation. Interacts with RILPL1/GOSPEL, leading to prevent the interaction between GAPDH and SIAH1 and prevent nuclear translocation. Interacts with CHP1; the interaction increases the binding of CHP1 with microtubules. Associates with microtubules. Interacts with EIF1AD, USP25, PRKCI and WARS1. Interacts with phosphorylated RPL13A; inhibited by oxidatively-modified low-densitity lipoprotein (LDL(ox)). Component of the GAIT complex. Interacts with FKBP6; leading to inhibit GAPDH catalytic activity. Interacts with TRAF2, promoting TRAF2 ubiquitination. Interacts with TRAF3, promoting TRAF3 ubiquitination.</text>
</comment>
<evidence type="ECO:0000256" key="12">
    <source>
        <dbReference type="ARBA" id="ARBA00022845"/>
    </source>
</evidence>
<dbReference type="GO" id="GO:0005856">
    <property type="term" value="C:cytoskeleton"/>
    <property type="evidence" value="ECO:0007669"/>
    <property type="project" value="UniProtKB-SubCell"/>
</dbReference>
<evidence type="ECO:0000256" key="18">
    <source>
        <dbReference type="ARBA" id="ARBA00031890"/>
    </source>
</evidence>
<evidence type="ECO:0000256" key="16">
    <source>
        <dbReference type="ARBA" id="ARBA00023212"/>
    </source>
</evidence>
<dbReference type="EMBL" id="JACDTQ010003659">
    <property type="protein sequence ID" value="KAF5913035.1"/>
    <property type="molecule type" value="Genomic_DNA"/>
</dbReference>
<dbReference type="AlphaFoldDB" id="A0A7J7EB49"/>
<comment type="subcellular location">
    <subcellularLocation>
        <location evidence="2">Cytoplasm</location>
        <location evidence="2">Cytoskeleton</location>
    </subcellularLocation>
    <subcellularLocation>
        <location evidence="3">Cytoplasm</location>
        <location evidence="3">Cytosol</location>
    </subcellularLocation>
    <subcellularLocation>
        <location evidence="1">Nucleus</location>
    </subcellularLocation>
</comment>
<dbReference type="PANTHER" id="PTHR10836:SF111">
    <property type="entry name" value="GLYCERALDEHYDE-3-PHOSPHATE DEHYDROGENASE"/>
    <property type="match status" value="1"/>
</dbReference>
<evidence type="ECO:0000256" key="19">
    <source>
        <dbReference type="ARBA" id="ARBA00046997"/>
    </source>
</evidence>
<keyword evidence="12" id="KW-0810">Translation regulation</keyword>
<keyword evidence="10" id="KW-0053">Apoptosis</keyword>
<dbReference type="SUPFAM" id="SSF55347">
    <property type="entry name" value="Glyceraldehyde-3-phosphate dehydrogenase-like, C-terminal domain"/>
    <property type="match status" value="1"/>
</dbReference>
<dbReference type="InterPro" id="IPR020831">
    <property type="entry name" value="GlycerAld/Erythrose_P_DH"/>
</dbReference>
<keyword evidence="13" id="KW-0560">Oxidoreductase</keyword>
<evidence type="ECO:0000256" key="4">
    <source>
        <dbReference type="ARBA" id="ARBA00004869"/>
    </source>
</evidence>
<proteinExistence type="inferred from homology"/>
<dbReference type="GO" id="GO:0006417">
    <property type="term" value="P:regulation of translation"/>
    <property type="evidence" value="ECO:0007669"/>
    <property type="project" value="UniProtKB-KW"/>
</dbReference>
<keyword evidence="8" id="KW-0963">Cytoplasm</keyword>
<dbReference type="GO" id="GO:0006915">
    <property type="term" value="P:apoptotic process"/>
    <property type="evidence" value="ECO:0007669"/>
    <property type="project" value="UniProtKB-KW"/>
</dbReference>
<dbReference type="GO" id="GO:0005634">
    <property type="term" value="C:nucleus"/>
    <property type="evidence" value="ECO:0007669"/>
    <property type="project" value="UniProtKB-SubCell"/>
</dbReference>
<comment type="catalytic activity">
    <reaction evidence="21">
        <text>S-nitroso-L-cysteinyl-[GAPDH] + L-cysteinyl-[protein] = L-cysteinyl-[GAPDH] + S-nitroso-L-cysteinyl-[protein]</text>
        <dbReference type="Rhea" id="RHEA:66684"/>
        <dbReference type="Rhea" id="RHEA-COMP:10131"/>
        <dbReference type="Rhea" id="RHEA-COMP:17089"/>
        <dbReference type="Rhea" id="RHEA-COMP:17090"/>
        <dbReference type="Rhea" id="RHEA-COMP:17091"/>
        <dbReference type="ChEBI" id="CHEBI:29950"/>
        <dbReference type="ChEBI" id="CHEBI:149494"/>
    </reaction>
    <physiologicalReaction direction="left-to-right" evidence="21">
        <dbReference type="Rhea" id="RHEA:66685"/>
    </physiologicalReaction>
</comment>
<comment type="catalytic activity">
    <reaction evidence="20">
        <text>D-glyceraldehyde 3-phosphate + phosphate + NAD(+) = (2R)-3-phospho-glyceroyl phosphate + NADH + H(+)</text>
        <dbReference type="Rhea" id="RHEA:10300"/>
        <dbReference type="ChEBI" id="CHEBI:15378"/>
        <dbReference type="ChEBI" id="CHEBI:43474"/>
        <dbReference type="ChEBI" id="CHEBI:57540"/>
        <dbReference type="ChEBI" id="CHEBI:57604"/>
        <dbReference type="ChEBI" id="CHEBI:57945"/>
        <dbReference type="ChEBI" id="CHEBI:59776"/>
        <dbReference type="EC" id="1.2.1.12"/>
    </reaction>
</comment>
<reference evidence="23 24" key="1">
    <citation type="journal article" date="2020" name="Mol. Biol. Evol.">
        <title>Interspecific Gene Flow and the Evolution of Specialization in Black and White Rhinoceros.</title>
        <authorList>
            <person name="Moodley Y."/>
            <person name="Westbury M.V."/>
            <person name="Russo I.M."/>
            <person name="Gopalakrishnan S."/>
            <person name="Rakotoarivelo A."/>
            <person name="Olsen R.A."/>
            <person name="Prost S."/>
            <person name="Tunstall T."/>
            <person name="Ryder O.A."/>
            <person name="Dalen L."/>
            <person name="Bruford M.W."/>
        </authorList>
    </citation>
    <scope>NUCLEOTIDE SEQUENCE [LARGE SCALE GENOMIC DNA]</scope>
    <source>
        <strain evidence="23">SBR-YM</strain>
        <tissue evidence="23">Skin</tissue>
    </source>
</reference>
<dbReference type="GO" id="GO:0005829">
    <property type="term" value="C:cytosol"/>
    <property type="evidence" value="ECO:0007669"/>
    <property type="project" value="UniProtKB-SubCell"/>
</dbReference>
<keyword evidence="17" id="KW-0539">Nucleus</keyword>
<evidence type="ECO:0000256" key="14">
    <source>
        <dbReference type="ARBA" id="ARBA00023027"/>
    </source>
</evidence>
<comment type="pathway">
    <text evidence="4">Carbohydrate degradation; glycolysis; pyruvate from D-glyceraldehyde 3-phosphate: step 1/5.</text>
</comment>
<evidence type="ECO:0000313" key="23">
    <source>
        <dbReference type="EMBL" id="KAF5913035.1"/>
    </source>
</evidence>
<keyword evidence="9" id="KW-0808">Transferase</keyword>
<evidence type="ECO:0000256" key="2">
    <source>
        <dbReference type="ARBA" id="ARBA00004245"/>
    </source>
</evidence>
<name>A0A7J7EB49_DICBM</name>
<dbReference type="EC" id="1.2.1.12" evidence="6"/>